<dbReference type="AlphaFoldDB" id="A0A914RP85"/>
<keyword evidence="1" id="KW-1185">Reference proteome</keyword>
<dbReference type="WBParaSite" id="PEQ_0000831401-mRNA-1">
    <property type="protein sequence ID" value="PEQ_0000831401-mRNA-1"/>
    <property type="gene ID" value="PEQ_0000831401"/>
</dbReference>
<protein>
    <submittedName>
        <fullName evidence="2">Uncharacterized protein</fullName>
    </submittedName>
</protein>
<dbReference type="Proteomes" id="UP000887564">
    <property type="component" value="Unplaced"/>
</dbReference>
<evidence type="ECO:0000313" key="2">
    <source>
        <dbReference type="WBParaSite" id="PEQ_0000831401-mRNA-1"/>
    </source>
</evidence>
<proteinExistence type="predicted"/>
<sequence>MVFGRNSLSSQEAMCNECLSPNTAGDGTGCDNMTVIVAELLRE</sequence>
<name>A0A914RP85_PAREQ</name>
<reference evidence="2" key="1">
    <citation type="submission" date="2022-11" db="UniProtKB">
        <authorList>
            <consortium name="WormBaseParasite"/>
        </authorList>
    </citation>
    <scope>IDENTIFICATION</scope>
</reference>
<evidence type="ECO:0000313" key="1">
    <source>
        <dbReference type="Proteomes" id="UP000887564"/>
    </source>
</evidence>
<organism evidence="1 2">
    <name type="scientific">Parascaris equorum</name>
    <name type="common">Equine roundworm</name>
    <dbReference type="NCBI Taxonomy" id="6256"/>
    <lineage>
        <taxon>Eukaryota</taxon>
        <taxon>Metazoa</taxon>
        <taxon>Ecdysozoa</taxon>
        <taxon>Nematoda</taxon>
        <taxon>Chromadorea</taxon>
        <taxon>Rhabditida</taxon>
        <taxon>Spirurina</taxon>
        <taxon>Ascaridomorpha</taxon>
        <taxon>Ascaridoidea</taxon>
        <taxon>Ascarididae</taxon>
        <taxon>Parascaris</taxon>
    </lineage>
</organism>
<accession>A0A914RP85</accession>